<dbReference type="AlphaFoldDB" id="A0A7M7H6X6"/>
<evidence type="ECO:0000256" key="3">
    <source>
        <dbReference type="ARBA" id="ARBA00022771"/>
    </source>
</evidence>
<evidence type="ECO:0000256" key="5">
    <source>
        <dbReference type="PROSITE-ProRule" id="PRU00042"/>
    </source>
</evidence>
<protein>
    <submittedName>
        <fullName evidence="10">Uncharacterized protein</fullName>
    </submittedName>
</protein>
<evidence type="ECO:0000313" key="11">
    <source>
        <dbReference type="Proteomes" id="UP000002358"/>
    </source>
</evidence>
<dbReference type="InterPro" id="IPR050688">
    <property type="entry name" value="Zinc_finger/UBP_domain"/>
</dbReference>
<feature type="domain" description="C2H2-type" evidence="8">
    <location>
        <begin position="1172"/>
        <end position="1199"/>
    </location>
</feature>
<gene>
    <name evidence="10" type="primary">100678424</name>
</gene>
<organism evidence="10 11">
    <name type="scientific">Nasonia vitripennis</name>
    <name type="common">Parasitic wasp</name>
    <dbReference type="NCBI Taxonomy" id="7425"/>
    <lineage>
        <taxon>Eukaryota</taxon>
        <taxon>Metazoa</taxon>
        <taxon>Ecdysozoa</taxon>
        <taxon>Arthropoda</taxon>
        <taxon>Hexapoda</taxon>
        <taxon>Insecta</taxon>
        <taxon>Pterygota</taxon>
        <taxon>Neoptera</taxon>
        <taxon>Endopterygota</taxon>
        <taxon>Hymenoptera</taxon>
        <taxon>Apocrita</taxon>
        <taxon>Proctotrupomorpha</taxon>
        <taxon>Chalcidoidea</taxon>
        <taxon>Pteromalidae</taxon>
        <taxon>Pteromalinae</taxon>
        <taxon>Nasonia</taxon>
    </lineage>
</organism>
<feature type="domain" description="C2H2-type" evidence="8">
    <location>
        <begin position="1088"/>
        <end position="1115"/>
    </location>
</feature>
<evidence type="ECO:0000256" key="2">
    <source>
        <dbReference type="ARBA" id="ARBA00022737"/>
    </source>
</evidence>
<dbReference type="PROSITE" id="PS51915">
    <property type="entry name" value="ZAD"/>
    <property type="match status" value="1"/>
</dbReference>
<feature type="compositionally biased region" description="Basic and acidic residues" evidence="7">
    <location>
        <begin position="289"/>
        <end position="308"/>
    </location>
</feature>
<dbReference type="Gene3D" id="3.30.160.60">
    <property type="entry name" value="Classic Zinc Finger"/>
    <property type="match status" value="3"/>
</dbReference>
<keyword evidence="3 5" id="KW-0863">Zinc-finger</keyword>
<dbReference type="Pfam" id="PF07776">
    <property type="entry name" value="zf-AD"/>
    <property type="match status" value="1"/>
</dbReference>
<feature type="domain" description="C2H2-type" evidence="8">
    <location>
        <begin position="1220"/>
        <end position="1247"/>
    </location>
</feature>
<feature type="region of interest" description="Disordered" evidence="7">
    <location>
        <begin position="722"/>
        <end position="742"/>
    </location>
</feature>
<dbReference type="PANTHER" id="PTHR24403">
    <property type="entry name" value="ZINC FINGER PROTEIN"/>
    <property type="match status" value="1"/>
</dbReference>
<dbReference type="InterPro" id="IPR012934">
    <property type="entry name" value="Znf_AD"/>
</dbReference>
<feature type="binding site" evidence="6">
    <location>
        <position position="58"/>
    </location>
    <ligand>
        <name>Zn(2+)</name>
        <dbReference type="ChEBI" id="CHEBI:29105"/>
    </ligand>
</feature>
<feature type="compositionally biased region" description="Polar residues" evidence="7">
    <location>
        <begin position="821"/>
        <end position="831"/>
    </location>
</feature>
<dbReference type="PROSITE" id="PS50157">
    <property type="entry name" value="ZINC_FINGER_C2H2_2"/>
    <property type="match status" value="6"/>
</dbReference>
<keyword evidence="11" id="KW-1185">Reference proteome</keyword>
<reference evidence="10" key="1">
    <citation type="submission" date="2021-01" db="UniProtKB">
        <authorList>
            <consortium name="EnsemblMetazoa"/>
        </authorList>
    </citation>
    <scope>IDENTIFICATION</scope>
</reference>
<feature type="domain" description="C2H2-type" evidence="8">
    <location>
        <begin position="1247"/>
        <end position="1270"/>
    </location>
</feature>
<keyword evidence="2" id="KW-0677">Repeat</keyword>
<keyword evidence="1 6" id="KW-0479">Metal-binding</keyword>
<accession>A0A7M7H6X6</accession>
<dbReference type="SUPFAM" id="SSF57716">
    <property type="entry name" value="Glucocorticoid receptor-like (DNA-binding domain)"/>
    <property type="match status" value="1"/>
</dbReference>
<sequence>MSRKRKLSNLADRCRFCLARDVCMNDLFVDWLKPKLHDLEKCSSVEVLDKPNYPKSICYVCLYKIEMWSEFKLQFLKTNKTLSSHFKYAEPSQENVADKLINSNDTGDLNSDNNQKRLKIDIQGAEPVETSKKLNETSIRSAPLAEPLLATQNEGSNENILSDTLRGSNKEDKGTASATKTQPSDSSITNSRKSGGRSRKIEREAFTKRWEERKNALIAATGEVPSESDSDNGAQLSPVQKARARSNNEKEQENQRRKIEKALKNLQTNMTEKYRINQDDIIIDVERKTRSRRTHVDDKQSKETKIESSKSTLNDMKLEHSIISTKENDKKKDAKETSKSPIKESEKKSFPNKELDQSVTNDVEAMELSTPVNETENQPENFENIEEHFEALDNNTGSADVDNDAMDVVSGVNKFNDSFTPQLVSSEVSIGNATYIVTTTLDFPDSFSSKSDISLKTNGLNIDATSQDGQKVDVLNAVELQRVQSKNTNDSVNKQNSDVQKCLKIEIEGMEVEALQRVQLELDHFVKEEIRKRVMDETLAKRKTDKKSIKFKDTYQTLDHQLKTIIEKILRTNYEAEKNCERNWSINNKKISVEFLKAAKKSPVFQPKVAISRLNISKLCKTYQINNLHILEKAKRQKGLVGPLSRTLGKRKHVLPKKYDGFSLSLKPEDDERSQTTTKSVSNKPSTPVPVAPSKIVETNSDTSMNISQFCVDYDIEDSTLSVNDKPSETNKTAQESAVEAAPTIGCSESAVEERRSPIVKETTNKPLPEIVDISSESPADLIENQVISTPLSAEKAIESSVFIKEKATKPSSLPVEKSTKSTSVNEQPLLTPSGVTELPVIKSKPLPVIYPKMKDIARPVITVMNSNKSVSSLPSIASRQTNTIVNSANKVPASPAKLPLPSLMNKNSMKNSTPVNNTHKPGKRQRHICGICGLELFSKEDAETHVKNHTVEPTPVAKSPPTANIAPTPLLQSTKPKPKLMRCKRCQAIVEARNVKTHVCDSVKYKCRLCDCSFGAEHLLVAHLETHTQIVTKPNTMKPPATSTVKKNAVKEPQRMVITKENYRKIPEHDQEEDLEEMLSEKEPQGYSCFVCDKVFVDEEQMKDHLQMHCEEISDESNEKGFQCAFCGEKFQTEESLETHVGDHLLEDGDEKINMLISMGSKRDKQKKSMFRCEQCSETFSSSLLLAMHLPMHEEEEAATMIAEYEKQQQQQDAEQDHHFCVVCDEVFDTAEELSEHQDVHNGNAHVCILCEKSFSSIKDLQEHVSTHL</sequence>
<feature type="compositionally biased region" description="Polar residues" evidence="7">
    <location>
        <begin position="675"/>
        <end position="686"/>
    </location>
</feature>
<evidence type="ECO:0000256" key="7">
    <source>
        <dbReference type="SAM" id="MobiDB-lite"/>
    </source>
</evidence>
<dbReference type="SMART" id="SM00868">
    <property type="entry name" value="zf-AD"/>
    <property type="match status" value="1"/>
</dbReference>
<dbReference type="SMART" id="SM00355">
    <property type="entry name" value="ZnF_C2H2"/>
    <property type="match status" value="7"/>
</dbReference>
<dbReference type="GO" id="GO:0005634">
    <property type="term" value="C:nucleus"/>
    <property type="evidence" value="ECO:0007669"/>
    <property type="project" value="InterPro"/>
</dbReference>
<dbReference type="EnsemblMetazoa" id="XM_008211046">
    <property type="protein sequence ID" value="XP_008209268"/>
    <property type="gene ID" value="LOC100678424"/>
</dbReference>
<evidence type="ECO:0000256" key="1">
    <source>
        <dbReference type="ARBA" id="ARBA00022723"/>
    </source>
</evidence>
<dbReference type="SUPFAM" id="SSF57667">
    <property type="entry name" value="beta-beta-alpha zinc fingers"/>
    <property type="match status" value="2"/>
</dbReference>
<feature type="compositionally biased region" description="Polar residues" evidence="7">
    <location>
        <begin position="905"/>
        <end position="920"/>
    </location>
</feature>
<dbReference type="PROSITE" id="PS00028">
    <property type="entry name" value="ZINC_FINGER_C2H2_1"/>
    <property type="match status" value="7"/>
</dbReference>
<feature type="domain" description="C2H2-type" evidence="8">
    <location>
        <begin position="1006"/>
        <end position="1029"/>
    </location>
</feature>
<feature type="compositionally biased region" description="Basic and acidic residues" evidence="7">
    <location>
        <begin position="316"/>
        <end position="356"/>
    </location>
</feature>
<feature type="region of interest" description="Disordered" evidence="7">
    <location>
        <begin position="665"/>
        <end position="694"/>
    </location>
</feature>
<evidence type="ECO:0000259" key="9">
    <source>
        <dbReference type="PROSITE" id="PS51915"/>
    </source>
</evidence>
<dbReference type="GO" id="GO:0008270">
    <property type="term" value="F:zinc ion binding"/>
    <property type="evidence" value="ECO:0007669"/>
    <property type="project" value="UniProtKB-UniRule"/>
</dbReference>
<dbReference type="PANTHER" id="PTHR24403:SF67">
    <property type="entry name" value="FI01116P-RELATED"/>
    <property type="match status" value="1"/>
</dbReference>
<evidence type="ECO:0000313" key="10">
    <source>
        <dbReference type="EnsemblMetazoa" id="XP_008209268"/>
    </source>
</evidence>
<feature type="binding site" evidence="6">
    <location>
        <position position="14"/>
    </location>
    <ligand>
        <name>Zn(2+)</name>
        <dbReference type="ChEBI" id="CHEBI:29105"/>
    </ligand>
</feature>
<name>A0A7M7H6X6_NASVI</name>
<dbReference type="GO" id="GO:0045944">
    <property type="term" value="P:positive regulation of transcription by RNA polymerase II"/>
    <property type="evidence" value="ECO:0007669"/>
    <property type="project" value="TreeGrafter"/>
</dbReference>
<proteinExistence type="predicted"/>
<feature type="domain" description="ZAD" evidence="9">
    <location>
        <begin position="12"/>
        <end position="85"/>
    </location>
</feature>
<evidence type="ECO:0000259" key="8">
    <source>
        <dbReference type="PROSITE" id="PS50157"/>
    </source>
</evidence>
<feature type="compositionally biased region" description="Basic and acidic residues" evidence="7">
    <location>
        <begin position="246"/>
        <end position="257"/>
    </location>
</feature>
<keyword evidence="4 6" id="KW-0862">Zinc</keyword>
<evidence type="ECO:0000256" key="4">
    <source>
        <dbReference type="ARBA" id="ARBA00022833"/>
    </source>
</evidence>
<feature type="binding site" evidence="6">
    <location>
        <position position="17"/>
    </location>
    <ligand>
        <name>Zn(2+)</name>
        <dbReference type="ChEBI" id="CHEBI:29105"/>
    </ligand>
</feature>
<feature type="compositionally biased region" description="Polar residues" evidence="7">
    <location>
        <begin position="176"/>
        <end position="193"/>
    </location>
</feature>
<feature type="region of interest" description="Disordered" evidence="7">
    <location>
        <begin position="146"/>
        <end position="202"/>
    </location>
</feature>
<feature type="region of interest" description="Disordered" evidence="7">
    <location>
        <begin position="289"/>
        <end position="362"/>
    </location>
</feature>
<dbReference type="Proteomes" id="UP000002358">
    <property type="component" value="Chromosome 1"/>
</dbReference>
<feature type="region of interest" description="Disordered" evidence="7">
    <location>
        <begin position="809"/>
        <end position="831"/>
    </location>
</feature>
<dbReference type="OrthoDB" id="3437960at2759"/>
<feature type="binding site" evidence="6">
    <location>
        <position position="61"/>
    </location>
    <ligand>
        <name>Zn(2+)</name>
        <dbReference type="ChEBI" id="CHEBI:29105"/>
    </ligand>
</feature>
<dbReference type="Pfam" id="PF00096">
    <property type="entry name" value="zf-C2H2"/>
    <property type="match status" value="1"/>
</dbReference>
<dbReference type="InParanoid" id="A0A7M7H6X6"/>
<feature type="region of interest" description="Disordered" evidence="7">
    <location>
        <begin position="221"/>
        <end position="257"/>
    </location>
</feature>
<feature type="compositionally biased region" description="Polar residues" evidence="7">
    <location>
        <begin position="150"/>
        <end position="167"/>
    </location>
</feature>
<feature type="region of interest" description="Disordered" evidence="7">
    <location>
        <begin position="953"/>
        <end position="974"/>
    </location>
</feature>
<evidence type="ECO:0000256" key="6">
    <source>
        <dbReference type="PROSITE-ProRule" id="PRU01263"/>
    </source>
</evidence>
<feature type="domain" description="C2H2-type" evidence="8">
    <location>
        <begin position="1123"/>
        <end position="1150"/>
    </location>
</feature>
<dbReference type="InterPro" id="IPR013087">
    <property type="entry name" value="Znf_C2H2_type"/>
</dbReference>
<feature type="region of interest" description="Disordered" evidence="7">
    <location>
        <begin position="904"/>
        <end position="923"/>
    </location>
</feature>
<feature type="compositionally biased region" description="Polar residues" evidence="7">
    <location>
        <begin position="722"/>
        <end position="736"/>
    </location>
</feature>
<dbReference type="InterPro" id="IPR036236">
    <property type="entry name" value="Znf_C2H2_sf"/>
</dbReference>
<dbReference type="KEGG" id="nvi:100678424"/>